<reference evidence="1" key="2">
    <citation type="submission" date="2025-09" db="UniProtKB">
        <authorList>
            <consortium name="EnsemblPlants"/>
        </authorList>
    </citation>
    <scope>IDENTIFICATION</scope>
</reference>
<keyword evidence="2" id="KW-1185">Reference proteome</keyword>
<dbReference type="Proteomes" id="UP001732700">
    <property type="component" value="Chromosome 1C"/>
</dbReference>
<dbReference type="EnsemblPlants" id="AVESA.00010b.r2.1CG0087820.1">
    <property type="protein sequence ID" value="AVESA.00010b.r2.1CG0087820.1.CDS.1"/>
    <property type="gene ID" value="AVESA.00010b.r2.1CG0087820"/>
</dbReference>
<sequence length="260" mass="27054">MPDARSTKYYLAHPPTSHHATPQKEQVRTWARSHVLATYVRTHGVGAMAGRLRLTLPLISAILLLSCSCGIAGAAQPAPSGGNASFVGAWCAGTEYPALCNATLSPYAAAVGASLTRLAWAALNVTHDGSRKATKAMKRMAAEGHLAPVAAEAARDCVSMLGDAVDLLGQSVEAMEEAAAEEEGKAPQQTRRMARFRVDSVLTWASAALTDAHMCMEGFKGQAAGGGGVRKAVRGRVVGLVHLSANALCIVNAMANQTPP</sequence>
<evidence type="ECO:0000313" key="1">
    <source>
        <dbReference type="EnsemblPlants" id="AVESA.00010b.r2.1CG0087820.1.CDS.1"/>
    </source>
</evidence>
<protein>
    <submittedName>
        <fullName evidence="1">Uncharacterized protein</fullName>
    </submittedName>
</protein>
<name>A0ACD5TN02_AVESA</name>
<proteinExistence type="predicted"/>
<evidence type="ECO:0000313" key="2">
    <source>
        <dbReference type="Proteomes" id="UP001732700"/>
    </source>
</evidence>
<reference evidence="1" key="1">
    <citation type="submission" date="2021-05" db="EMBL/GenBank/DDBJ databases">
        <authorList>
            <person name="Scholz U."/>
            <person name="Mascher M."/>
            <person name="Fiebig A."/>
        </authorList>
    </citation>
    <scope>NUCLEOTIDE SEQUENCE [LARGE SCALE GENOMIC DNA]</scope>
</reference>
<organism evidence="1 2">
    <name type="scientific">Avena sativa</name>
    <name type="common">Oat</name>
    <dbReference type="NCBI Taxonomy" id="4498"/>
    <lineage>
        <taxon>Eukaryota</taxon>
        <taxon>Viridiplantae</taxon>
        <taxon>Streptophyta</taxon>
        <taxon>Embryophyta</taxon>
        <taxon>Tracheophyta</taxon>
        <taxon>Spermatophyta</taxon>
        <taxon>Magnoliopsida</taxon>
        <taxon>Liliopsida</taxon>
        <taxon>Poales</taxon>
        <taxon>Poaceae</taxon>
        <taxon>BOP clade</taxon>
        <taxon>Pooideae</taxon>
        <taxon>Poodae</taxon>
        <taxon>Poeae</taxon>
        <taxon>Poeae Chloroplast Group 1 (Aveneae type)</taxon>
        <taxon>Aveninae</taxon>
        <taxon>Avena</taxon>
    </lineage>
</organism>
<accession>A0ACD5TN02</accession>